<dbReference type="Proteomes" id="UP001605036">
    <property type="component" value="Unassembled WGS sequence"/>
</dbReference>
<dbReference type="EMBL" id="JBHFFA010000003">
    <property type="protein sequence ID" value="KAL2635264.1"/>
    <property type="molecule type" value="Genomic_DNA"/>
</dbReference>
<gene>
    <name evidence="2" type="ORF">R1flu_006743</name>
</gene>
<evidence type="ECO:0000256" key="1">
    <source>
        <dbReference type="SAM" id="MobiDB-lite"/>
    </source>
</evidence>
<comment type="caution">
    <text evidence="2">The sequence shown here is derived from an EMBL/GenBank/DDBJ whole genome shotgun (WGS) entry which is preliminary data.</text>
</comment>
<sequence length="493" mass="54913">MARTKAKKVGGGIERQGHYADHLVDSGVFGRRDDELKDRSMKDQKLYLISRQDQRVGFPLLTAIELSDRLEEFVTCMMKIRSTLKTSLFFLLELKAYPVNTSTHILQVVVRFCQAKLALDRAGLRYNNVLFMSAAEERSYWISFLWRDLEASASLLQVAKDLGIKTLSHVIHLIHEPAPGAVFKSPTIDLSFEERRTLLRSSSLASSSTSGWVKAPAASYEHHQKVKEEKARGTHLRSQTQCVPRLFKLTDCGSLLLRKFTSCEEDPEDKPVGLLPEELPEGTDGTNCCCSSSTNSLEFERVLTLSELMRLESVVETVSAADDLSDVISRLSKKFDAISVSELCKLHEQTCRTQGLSRNWSYTEFSNKSREISSGEASSTSGKASGFHISPEIDDSASAADRVESTKGVSQDTEAGEILCIQEPSMTTEQAKRTQEVPHYVSLGIKESTRQKLLNVVKATARILAPRKTGYSRIFWHSESSKEKMSSALPSAD</sequence>
<name>A0ABD1YXZ3_9MARC</name>
<feature type="region of interest" description="Disordered" evidence="1">
    <location>
        <begin position="371"/>
        <end position="411"/>
    </location>
</feature>
<evidence type="ECO:0000313" key="3">
    <source>
        <dbReference type="Proteomes" id="UP001605036"/>
    </source>
</evidence>
<protein>
    <submittedName>
        <fullName evidence="2">Uncharacterized protein</fullName>
    </submittedName>
</protein>
<keyword evidence="3" id="KW-1185">Reference proteome</keyword>
<reference evidence="2 3" key="1">
    <citation type="submission" date="2024-09" db="EMBL/GenBank/DDBJ databases">
        <title>Chromosome-scale assembly of Riccia fluitans.</title>
        <authorList>
            <person name="Paukszto L."/>
            <person name="Sawicki J."/>
            <person name="Karawczyk K."/>
            <person name="Piernik-Szablinska J."/>
            <person name="Szczecinska M."/>
            <person name="Mazdziarz M."/>
        </authorList>
    </citation>
    <scope>NUCLEOTIDE SEQUENCE [LARGE SCALE GENOMIC DNA]</scope>
    <source>
        <strain evidence="2">Rf_01</strain>
        <tissue evidence="2">Aerial parts of the thallus</tissue>
    </source>
</reference>
<dbReference type="AlphaFoldDB" id="A0ABD1YXZ3"/>
<proteinExistence type="predicted"/>
<accession>A0ABD1YXZ3</accession>
<evidence type="ECO:0000313" key="2">
    <source>
        <dbReference type="EMBL" id="KAL2635264.1"/>
    </source>
</evidence>
<organism evidence="2 3">
    <name type="scientific">Riccia fluitans</name>
    <dbReference type="NCBI Taxonomy" id="41844"/>
    <lineage>
        <taxon>Eukaryota</taxon>
        <taxon>Viridiplantae</taxon>
        <taxon>Streptophyta</taxon>
        <taxon>Embryophyta</taxon>
        <taxon>Marchantiophyta</taxon>
        <taxon>Marchantiopsida</taxon>
        <taxon>Marchantiidae</taxon>
        <taxon>Marchantiales</taxon>
        <taxon>Ricciaceae</taxon>
        <taxon>Riccia</taxon>
    </lineage>
</organism>